<keyword evidence="3" id="KW-1185">Reference proteome</keyword>
<feature type="compositionally biased region" description="Basic and acidic residues" evidence="1">
    <location>
        <begin position="112"/>
        <end position="126"/>
    </location>
</feature>
<proteinExistence type="predicted"/>
<feature type="non-terminal residue" evidence="2">
    <location>
        <position position="226"/>
    </location>
</feature>
<accession>K0RYV5</accession>
<reference evidence="2 3" key="1">
    <citation type="journal article" date="2012" name="Genome Biol.">
        <title>Genome and low-iron response of an oceanic diatom adapted to chronic iron limitation.</title>
        <authorList>
            <person name="Lommer M."/>
            <person name="Specht M."/>
            <person name="Roy A.S."/>
            <person name="Kraemer L."/>
            <person name="Andreson R."/>
            <person name="Gutowska M.A."/>
            <person name="Wolf J."/>
            <person name="Bergner S.V."/>
            <person name="Schilhabel M.B."/>
            <person name="Klostermeier U.C."/>
            <person name="Beiko R.G."/>
            <person name="Rosenstiel P."/>
            <person name="Hippler M."/>
            <person name="Laroche J."/>
        </authorList>
    </citation>
    <scope>NUCLEOTIDE SEQUENCE [LARGE SCALE GENOMIC DNA]</scope>
    <source>
        <strain evidence="2 3">CCMP1005</strain>
    </source>
</reference>
<dbReference type="EMBL" id="AGNL01027620">
    <property type="protein sequence ID" value="EJK57624.1"/>
    <property type="molecule type" value="Genomic_DNA"/>
</dbReference>
<dbReference type="AlphaFoldDB" id="K0RYV5"/>
<protein>
    <submittedName>
        <fullName evidence="2">Uncharacterized protein</fullName>
    </submittedName>
</protein>
<feature type="region of interest" description="Disordered" evidence="1">
    <location>
        <begin position="90"/>
        <end position="134"/>
    </location>
</feature>
<gene>
    <name evidence="2" type="ORF">THAOC_22310</name>
</gene>
<organism evidence="2 3">
    <name type="scientific">Thalassiosira oceanica</name>
    <name type="common">Marine diatom</name>
    <dbReference type="NCBI Taxonomy" id="159749"/>
    <lineage>
        <taxon>Eukaryota</taxon>
        <taxon>Sar</taxon>
        <taxon>Stramenopiles</taxon>
        <taxon>Ochrophyta</taxon>
        <taxon>Bacillariophyta</taxon>
        <taxon>Coscinodiscophyceae</taxon>
        <taxon>Thalassiosirophycidae</taxon>
        <taxon>Thalassiosirales</taxon>
        <taxon>Thalassiosiraceae</taxon>
        <taxon>Thalassiosira</taxon>
    </lineage>
</organism>
<name>K0RYV5_THAOC</name>
<dbReference type="Proteomes" id="UP000266841">
    <property type="component" value="Unassembled WGS sequence"/>
</dbReference>
<comment type="caution">
    <text evidence="2">The sequence shown here is derived from an EMBL/GenBank/DDBJ whole genome shotgun (WGS) entry which is preliminary data.</text>
</comment>
<evidence type="ECO:0000256" key="1">
    <source>
        <dbReference type="SAM" id="MobiDB-lite"/>
    </source>
</evidence>
<sequence>MSVWRFRIIPGGILKLERKLASPAECPPVSLRSVTRRKNMRRRERLCLQGEEDVEGSGGRAKQGRGAASFDFEFDFVGLRSGIRARARRRGGEEWRRRRPRQMTTMKTKTRRRDDNGTTTTRRRDSGAFPCQDDELGKIRLDPRLHHVPASIGLHTKSKKSGNKKGWNKKRKYSPEIEALFADSHDEEEEDEETAAMEYALGGGGNSVCMPVGRQAKMSFKQTAHR</sequence>
<evidence type="ECO:0000313" key="2">
    <source>
        <dbReference type="EMBL" id="EJK57624.1"/>
    </source>
</evidence>
<evidence type="ECO:0000313" key="3">
    <source>
        <dbReference type="Proteomes" id="UP000266841"/>
    </source>
</evidence>